<evidence type="ECO:0000256" key="2">
    <source>
        <dbReference type="ARBA" id="ARBA00002933"/>
    </source>
</evidence>
<dbReference type="Gene3D" id="3.90.79.10">
    <property type="entry name" value="Nucleoside Triphosphate Pyrophosphohydrolase"/>
    <property type="match status" value="1"/>
</dbReference>
<dbReference type="Pfam" id="PF14815">
    <property type="entry name" value="NUDIX_4"/>
    <property type="match status" value="1"/>
</dbReference>
<evidence type="ECO:0000256" key="12">
    <source>
        <dbReference type="ARBA" id="ARBA00023204"/>
    </source>
</evidence>
<dbReference type="InterPro" id="IPR004036">
    <property type="entry name" value="Endonuclease-III-like_CS2"/>
</dbReference>
<dbReference type="InterPro" id="IPR003265">
    <property type="entry name" value="HhH-GPD_domain"/>
</dbReference>
<evidence type="ECO:0000256" key="13">
    <source>
        <dbReference type="ARBA" id="ARBA00023295"/>
    </source>
</evidence>
<keyword evidence="8 14" id="KW-0227">DNA damage</keyword>
<evidence type="ECO:0000256" key="4">
    <source>
        <dbReference type="ARBA" id="ARBA00012045"/>
    </source>
</evidence>
<evidence type="ECO:0000313" key="17">
    <source>
        <dbReference type="Proteomes" id="UP001562065"/>
    </source>
</evidence>
<name>A0ABV4AJC5_9GAMM</name>
<dbReference type="Gene3D" id="1.10.1670.10">
    <property type="entry name" value="Helix-hairpin-Helix base-excision DNA repair enzymes (C-terminal)"/>
    <property type="match status" value="1"/>
</dbReference>
<comment type="catalytic activity">
    <reaction evidence="1 14">
        <text>Hydrolyzes free adenine bases from 7,8-dihydro-8-oxoguanine:adenine mismatched double-stranded DNA, leaving an apurinic site.</text>
        <dbReference type="EC" id="3.2.2.31"/>
    </reaction>
</comment>
<dbReference type="SUPFAM" id="SSF55811">
    <property type="entry name" value="Nudix"/>
    <property type="match status" value="1"/>
</dbReference>
<dbReference type="SMART" id="SM00478">
    <property type="entry name" value="ENDO3c"/>
    <property type="match status" value="1"/>
</dbReference>
<keyword evidence="6" id="KW-0004">4Fe-4S</keyword>
<evidence type="ECO:0000256" key="3">
    <source>
        <dbReference type="ARBA" id="ARBA00008343"/>
    </source>
</evidence>
<evidence type="ECO:0000256" key="11">
    <source>
        <dbReference type="ARBA" id="ARBA00023014"/>
    </source>
</evidence>
<keyword evidence="17" id="KW-1185">Reference proteome</keyword>
<reference evidence="16 17" key="1">
    <citation type="submission" date="2024-07" db="EMBL/GenBank/DDBJ databases">
        <authorList>
            <person name="Ren Q."/>
        </authorList>
    </citation>
    <scope>NUCLEOTIDE SEQUENCE [LARGE SCALE GENOMIC DNA]</scope>
    <source>
        <strain evidence="16 17">REN37</strain>
    </source>
</reference>
<dbReference type="PANTHER" id="PTHR42944:SF1">
    <property type="entry name" value="ADENINE DNA GLYCOSYLASE"/>
    <property type="match status" value="1"/>
</dbReference>
<dbReference type="InterPro" id="IPR029119">
    <property type="entry name" value="MutY_C"/>
</dbReference>
<dbReference type="CDD" id="cd03431">
    <property type="entry name" value="NUDIX_DNA_Glycosylase_C-MutY"/>
    <property type="match status" value="1"/>
</dbReference>
<dbReference type="EMBL" id="JBGCUO010000002">
    <property type="protein sequence ID" value="MEY1662918.1"/>
    <property type="molecule type" value="Genomic_DNA"/>
</dbReference>
<dbReference type="Pfam" id="PF00633">
    <property type="entry name" value="HHH"/>
    <property type="match status" value="1"/>
</dbReference>
<comment type="similarity">
    <text evidence="3 14">Belongs to the Nth/MutY family.</text>
</comment>
<dbReference type="NCBIfam" id="NF008132">
    <property type="entry name" value="PRK10880.1"/>
    <property type="match status" value="1"/>
</dbReference>
<evidence type="ECO:0000256" key="14">
    <source>
        <dbReference type="RuleBase" id="RU365096"/>
    </source>
</evidence>
<keyword evidence="11" id="KW-0411">Iron-sulfur</keyword>
<gene>
    <name evidence="16" type="primary">mutY</name>
    <name evidence="16" type="ORF">AB5I84_12225</name>
</gene>
<dbReference type="InterPro" id="IPR011257">
    <property type="entry name" value="DNA_glycosylase"/>
</dbReference>
<dbReference type="InterPro" id="IPR005760">
    <property type="entry name" value="A/G_AdeGlyc_MutY"/>
</dbReference>
<evidence type="ECO:0000256" key="8">
    <source>
        <dbReference type="ARBA" id="ARBA00022763"/>
    </source>
</evidence>
<dbReference type="Pfam" id="PF00730">
    <property type="entry name" value="HhH-GPD"/>
    <property type="match status" value="1"/>
</dbReference>
<dbReference type="InterPro" id="IPR000445">
    <property type="entry name" value="HhH_motif"/>
</dbReference>
<feature type="domain" description="HhH-GPD" evidence="15">
    <location>
        <begin position="44"/>
        <end position="195"/>
    </location>
</feature>
<dbReference type="GO" id="GO:0000701">
    <property type="term" value="F:purine-specific mismatch base pair DNA N-glycosylase activity"/>
    <property type="evidence" value="ECO:0007669"/>
    <property type="project" value="UniProtKB-EC"/>
</dbReference>
<dbReference type="CDD" id="cd00056">
    <property type="entry name" value="ENDO3c"/>
    <property type="match status" value="1"/>
</dbReference>
<dbReference type="SUPFAM" id="SSF48150">
    <property type="entry name" value="DNA-glycosylase"/>
    <property type="match status" value="1"/>
</dbReference>
<comment type="caution">
    <text evidence="16">The sequence shown here is derived from an EMBL/GenBank/DDBJ whole genome shotgun (WGS) entry which is preliminary data.</text>
</comment>
<dbReference type="PANTHER" id="PTHR42944">
    <property type="entry name" value="ADENINE DNA GLYCOSYLASE"/>
    <property type="match status" value="1"/>
</dbReference>
<sequence length="356" mass="39060">MTLLPLAPASFQRAVLDWYDQHGRTELPWQQAVTPYRVWISEIMLQQTQVATVIPYFERFMARFPEVQSLAAAPLDEVLHLWTGLGYYARARNLHRAAQQVVTEFGGEFPDTVEGLMQLSGIGRSTAGAIVSLSMGVRAPILDGNVKRVLTRLCAIDGWPGTRAVEQQLWQVAELLTPSERVGAYTQVMMDLGATLCTSRRPDCPRCPVVAHCRAHAGGRPEQYPTPKPRKTLPVRQTTLVMLQQQQQVLLVQRPPSGIWGGLWCFPEVATPEQAAELATSLGLTPGIAAALDGFRHTFSHFHLDITPVVLPVTGHLDAGADHRWVDPTDPGALGLAAPMSKLLAGLGQPHTPRML</sequence>
<keyword evidence="10 14" id="KW-0408">Iron</keyword>
<evidence type="ECO:0000256" key="10">
    <source>
        <dbReference type="ARBA" id="ARBA00023004"/>
    </source>
</evidence>
<dbReference type="Gene3D" id="1.10.340.30">
    <property type="entry name" value="Hypothetical protein, domain 2"/>
    <property type="match status" value="1"/>
</dbReference>
<evidence type="ECO:0000256" key="7">
    <source>
        <dbReference type="ARBA" id="ARBA00022723"/>
    </source>
</evidence>
<dbReference type="InterPro" id="IPR023170">
    <property type="entry name" value="HhH_base_excis_C"/>
</dbReference>
<evidence type="ECO:0000259" key="15">
    <source>
        <dbReference type="SMART" id="SM00478"/>
    </source>
</evidence>
<dbReference type="PROSITE" id="PS01155">
    <property type="entry name" value="ENDONUCLEASE_III_2"/>
    <property type="match status" value="1"/>
</dbReference>
<dbReference type="InterPro" id="IPR015797">
    <property type="entry name" value="NUDIX_hydrolase-like_dom_sf"/>
</dbReference>
<proteinExistence type="inferred from homology"/>
<evidence type="ECO:0000256" key="9">
    <source>
        <dbReference type="ARBA" id="ARBA00022801"/>
    </source>
</evidence>
<comment type="cofactor">
    <cofactor evidence="14">
        <name>[4Fe-4S] cluster</name>
        <dbReference type="ChEBI" id="CHEBI:49883"/>
    </cofactor>
    <text evidence="14">Binds 1 [4Fe-4S] cluster.</text>
</comment>
<dbReference type="Proteomes" id="UP001562065">
    <property type="component" value="Unassembled WGS sequence"/>
</dbReference>
<evidence type="ECO:0000256" key="1">
    <source>
        <dbReference type="ARBA" id="ARBA00000843"/>
    </source>
</evidence>
<accession>A0ABV4AJC5</accession>
<dbReference type="NCBIfam" id="TIGR01084">
    <property type="entry name" value="mutY"/>
    <property type="match status" value="1"/>
</dbReference>
<evidence type="ECO:0000256" key="6">
    <source>
        <dbReference type="ARBA" id="ARBA00022485"/>
    </source>
</evidence>
<protein>
    <recommendedName>
        <fullName evidence="5 14">Adenine DNA glycosylase</fullName>
        <ecNumber evidence="4 14">3.2.2.31</ecNumber>
    </recommendedName>
</protein>
<keyword evidence="7" id="KW-0479">Metal-binding</keyword>
<dbReference type="EC" id="3.2.2.31" evidence="4 14"/>
<dbReference type="RefSeq" id="WP_369456188.1">
    <property type="nucleotide sequence ID" value="NZ_JBGCUO010000002.1"/>
</dbReference>
<organism evidence="16 17">
    <name type="scientific">Isoalcanivorax beigongshangi</name>
    <dbReference type="NCBI Taxonomy" id="3238810"/>
    <lineage>
        <taxon>Bacteria</taxon>
        <taxon>Pseudomonadati</taxon>
        <taxon>Pseudomonadota</taxon>
        <taxon>Gammaproteobacteria</taxon>
        <taxon>Oceanospirillales</taxon>
        <taxon>Alcanivoracaceae</taxon>
        <taxon>Isoalcanivorax</taxon>
    </lineage>
</organism>
<keyword evidence="12" id="KW-0234">DNA repair</keyword>
<keyword evidence="9 16" id="KW-0378">Hydrolase</keyword>
<dbReference type="InterPro" id="IPR044298">
    <property type="entry name" value="MIG/MutY"/>
</dbReference>
<keyword evidence="13 14" id="KW-0326">Glycosidase</keyword>
<evidence type="ECO:0000256" key="5">
    <source>
        <dbReference type="ARBA" id="ARBA00022023"/>
    </source>
</evidence>
<comment type="function">
    <text evidence="2">Adenine glycosylase active on G-A mispairs. MutY also corrects error-prone DNA synthesis past GO lesions which are due to the oxidatively damaged form of guanine: 7,8-dihydro-8-oxoguanine (8-oxo-dGTP).</text>
</comment>
<evidence type="ECO:0000313" key="16">
    <source>
        <dbReference type="EMBL" id="MEY1662918.1"/>
    </source>
</evidence>